<name>A0ABX1TMB5_9GAMM</name>
<gene>
    <name evidence="1" type="ORF">E4P82_15980</name>
</gene>
<evidence type="ECO:0000313" key="1">
    <source>
        <dbReference type="EMBL" id="NMQ20562.1"/>
    </source>
</evidence>
<dbReference type="EMBL" id="SPMZ01000053">
    <property type="protein sequence ID" value="NMQ20562.1"/>
    <property type="molecule type" value="Genomic_DNA"/>
</dbReference>
<proteinExistence type="predicted"/>
<evidence type="ECO:0008006" key="3">
    <source>
        <dbReference type="Google" id="ProtNLM"/>
    </source>
</evidence>
<keyword evidence="2" id="KW-1185">Reference proteome</keyword>
<evidence type="ECO:0000313" key="2">
    <source>
        <dbReference type="Proteomes" id="UP000760480"/>
    </source>
</evidence>
<organism evidence="1 2">
    <name type="scientific">Candidatus Competibacter phosphatis</name>
    <dbReference type="NCBI Taxonomy" id="221280"/>
    <lineage>
        <taxon>Bacteria</taxon>
        <taxon>Pseudomonadati</taxon>
        <taxon>Pseudomonadota</taxon>
        <taxon>Gammaproteobacteria</taxon>
        <taxon>Candidatus Competibacteraceae</taxon>
        <taxon>Candidatus Competibacter</taxon>
    </lineage>
</organism>
<dbReference type="RefSeq" id="WP_169249828.1">
    <property type="nucleotide sequence ID" value="NZ_SPMZ01000053.1"/>
</dbReference>
<protein>
    <recommendedName>
        <fullName evidence="3">DUF494 family protein</fullName>
    </recommendedName>
</protein>
<accession>A0ABX1TMB5</accession>
<comment type="caution">
    <text evidence="1">The sequence shown here is derived from an EMBL/GenBank/DDBJ whole genome shotgun (WGS) entry which is preliminary data.</text>
</comment>
<dbReference type="Proteomes" id="UP000760480">
    <property type="component" value="Unassembled WGS sequence"/>
</dbReference>
<sequence length="143" mass="16228">MALLSDNELDDREIAAMIETRIQDKMGITPDQFRSALHQLCEEILLDDGDKAGVAVTDPDQAIEMMVLINRDASMSFDDISQLVDLIYDTDSTVIKATLLDDKRIDETLDRIDNPQLQLWICGMLLYLIKADNVIHENEKSLF</sequence>
<reference evidence="1 2" key="1">
    <citation type="submission" date="2019-03" db="EMBL/GenBank/DDBJ databases">
        <title>Metabolic reconstructions from genomes of highly enriched 'Candidatus Accumulibacter' and 'Candidatus Competibacter' bioreactor populations.</title>
        <authorList>
            <person name="Annavajhala M.K."/>
            <person name="Welles L."/>
            <person name="Abbas B."/>
            <person name="Sorokin D."/>
            <person name="Park H."/>
            <person name="Van Loosdrecht M."/>
            <person name="Chandran K."/>
        </authorList>
    </citation>
    <scope>NUCLEOTIDE SEQUENCE [LARGE SCALE GENOMIC DNA]</scope>
    <source>
        <strain evidence="1 2">SBR_G</strain>
    </source>
</reference>